<dbReference type="AlphaFoldDB" id="A0ABD0J429"/>
<reference evidence="1 2" key="1">
    <citation type="journal article" date="2023" name="Sci. Data">
        <title>Genome assembly of the Korean intertidal mud-creeper Batillaria attramentaria.</title>
        <authorList>
            <person name="Patra A.K."/>
            <person name="Ho P.T."/>
            <person name="Jun S."/>
            <person name="Lee S.J."/>
            <person name="Kim Y."/>
            <person name="Won Y.J."/>
        </authorList>
    </citation>
    <scope>NUCLEOTIDE SEQUENCE [LARGE SCALE GENOMIC DNA]</scope>
    <source>
        <strain evidence="1">Wonlab-2016</strain>
    </source>
</reference>
<comment type="caution">
    <text evidence="1">The sequence shown here is derived from an EMBL/GenBank/DDBJ whole genome shotgun (WGS) entry which is preliminary data.</text>
</comment>
<name>A0ABD0J429_9CAEN</name>
<proteinExistence type="predicted"/>
<accession>A0ABD0J429</accession>
<dbReference type="EMBL" id="JACVVK020000662">
    <property type="protein sequence ID" value="KAK7458928.1"/>
    <property type="molecule type" value="Genomic_DNA"/>
</dbReference>
<organism evidence="1 2">
    <name type="scientific">Batillaria attramentaria</name>
    <dbReference type="NCBI Taxonomy" id="370345"/>
    <lineage>
        <taxon>Eukaryota</taxon>
        <taxon>Metazoa</taxon>
        <taxon>Spiralia</taxon>
        <taxon>Lophotrochozoa</taxon>
        <taxon>Mollusca</taxon>
        <taxon>Gastropoda</taxon>
        <taxon>Caenogastropoda</taxon>
        <taxon>Sorbeoconcha</taxon>
        <taxon>Cerithioidea</taxon>
        <taxon>Batillariidae</taxon>
        <taxon>Batillaria</taxon>
    </lineage>
</organism>
<gene>
    <name evidence="1" type="ORF">BaRGS_00039059</name>
</gene>
<protein>
    <submittedName>
        <fullName evidence="1">Uncharacterized protein</fullName>
    </submittedName>
</protein>
<evidence type="ECO:0000313" key="1">
    <source>
        <dbReference type="EMBL" id="KAK7458928.1"/>
    </source>
</evidence>
<sequence length="89" mass="9789">MHVPPQPLSPARGNPSKKGSYAFHTIDGRSSRTVYPGSTLDIILFTFSTQVCTQDHASTEPLCGVDRSFSGAVYFGSYWELICPSLEYL</sequence>
<evidence type="ECO:0000313" key="2">
    <source>
        <dbReference type="Proteomes" id="UP001519460"/>
    </source>
</evidence>
<dbReference type="Proteomes" id="UP001519460">
    <property type="component" value="Unassembled WGS sequence"/>
</dbReference>
<keyword evidence="2" id="KW-1185">Reference proteome</keyword>